<name>A0ABW5FXK7_9PSEU</name>
<dbReference type="Gene3D" id="3.40.50.300">
    <property type="entry name" value="P-loop containing nucleotide triphosphate hydrolases"/>
    <property type="match status" value="1"/>
</dbReference>
<dbReference type="EMBL" id="JBHUKR010000013">
    <property type="protein sequence ID" value="MFD2419626.1"/>
    <property type="molecule type" value="Genomic_DNA"/>
</dbReference>
<dbReference type="SUPFAM" id="SSF52540">
    <property type="entry name" value="P-loop containing nucleoside triphosphate hydrolases"/>
    <property type="match status" value="1"/>
</dbReference>
<dbReference type="GO" id="GO:0005524">
    <property type="term" value="F:ATP binding"/>
    <property type="evidence" value="ECO:0007669"/>
    <property type="project" value="UniProtKB-KW"/>
</dbReference>
<dbReference type="InterPro" id="IPR027417">
    <property type="entry name" value="P-loop_NTPase"/>
</dbReference>
<evidence type="ECO:0000256" key="1">
    <source>
        <dbReference type="SAM" id="MobiDB-lite"/>
    </source>
</evidence>
<feature type="region of interest" description="Disordered" evidence="1">
    <location>
        <begin position="1"/>
        <end position="21"/>
    </location>
</feature>
<proteinExistence type="predicted"/>
<accession>A0ABW5FXK7</accession>
<keyword evidence="2" id="KW-0547">Nucleotide-binding</keyword>
<keyword evidence="2" id="KW-0067">ATP-binding</keyword>
<dbReference type="RefSeq" id="WP_378267652.1">
    <property type="nucleotide sequence ID" value="NZ_JBHUKR010000013.1"/>
</dbReference>
<reference evidence="3" key="1">
    <citation type="journal article" date="2019" name="Int. J. Syst. Evol. Microbiol.">
        <title>The Global Catalogue of Microorganisms (GCM) 10K type strain sequencing project: providing services to taxonomists for standard genome sequencing and annotation.</title>
        <authorList>
            <consortium name="The Broad Institute Genomics Platform"/>
            <consortium name="The Broad Institute Genome Sequencing Center for Infectious Disease"/>
            <person name="Wu L."/>
            <person name="Ma J."/>
        </authorList>
    </citation>
    <scope>NUCLEOTIDE SEQUENCE [LARGE SCALE GENOMIC DNA]</scope>
    <source>
        <strain evidence="3">CGMCC 4.7645</strain>
    </source>
</reference>
<evidence type="ECO:0000313" key="3">
    <source>
        <dbReference type="Proteomes" id="UP001597417"/>
    </source>
</evidence>
<evidence type="ECO:0000313" key="2">
    <source>
        <dbReference type="EMBL" id="MFD2419626.1"/>
    </source>
</evidence>
<organism evidence="2 3">
    <name type="scientific">Amycolatopsis pigmentata</name>
    <dbReference type="NCBI Taxonomy" id="450801"/>
    <lineage>
        <taxon>Bacteria</taxon>
        <taxon>Bacillati</taxon>
        <taxon>Actinomycetota</taxon>
        <taxon>Actinomycetes</taxon>
        <taxon>Pseudonocardiales</taxon>
        <taxon>Pseudonocardiaceae</taxon>
        <taxon>Amycolatopsis</taxon>
    </lineage>
</organism>
<keyword evidence="3" id="KW-1185">Reference proteome</keyword>
<protein>
    <submittedName>
        <fullName evidence="2">ABC transporter ATP-binding protein</fullName>
    </submittedName>
</protein>
<feature type="compositionally biased region" description="Basic and acidic residues" evidence="1">
    <location>
        <begin position="210"/>
        <end position="219"/>
    </location>
</feature>
<comment type="caution">
    <text evidence="2">The sequence shown here is derived from an EMBL/GenBank/DDBJ whole genome shotgun (WGS) entry which is preliminary data.</text>
</comment>
<dbReference type="Proteomes" id="UP001597417">
    <property type="component" value="Unassembled WGS sequence"/>
</dbReference>
<gene>
    <name evidence="2" type="ORF">ACFSXZ_25180</name>
</gene>
<sequence>MRVRADRVAVGGPHGEVLPPTSLTVGEGELVFVHGQPGSGITAFGLALTGRMRPTTGVVTLDGGTDAGKLRAISAVVDAPGISEPDGALPLRVVAGEELALGGRPARKADIARWLADHDLGAQAGLRFGELAPAARTRFLTGLAAHRRGIRMLVLDRPDRHTSEVESWVKLAHEHAEEGLAVVVLTATTPPGALPSAPVLLGENGLGHESPGEHEGDRS</sequence>
<feature type="region of interest" description="Disordered" evidence="1">
    <location>
        <begin position="195"/>
        <end position="219"/>
    </location>
</feature>